<proteinExistence type="predicted"/>
<sequence length="32" mass="3429">MRANLALLRAHAACLDTTDLPPELDPAPVFVP</sequence>
<gene>
    <name evidence="1" type="ORF">NFI95_05580</name>
</gene>
<accession>A0ABT1W4W2</accession>
<evidence type="ECO:0000313" key="2">
    <source>
        <dbReference type="Proteomes" id="UP001524587"/>
    </source>
</evidence>
<dbReference type="Proteomes" id="UP001524587">
    <property type="component" value="Unassembled WGS sequence"/>
</dbReference>
<comment type="caution">
    <text evidence="1">The sequence shown here is derived from an EMBL/GenBank/DDBJ whole genome shotgun (WGS) entry which is preliminary data.</text>
</comment>
<name>A0ABT1W4W2_9PROT</name>
<reference evidence="1 2" key="1">
    <citation type="submission" date="2022-06" db="EMBL/GenBank/DDBJ databases">
        <title>Endosaccharibacter gen. nov., sp. nov., endophytic bacteria isolated from sugarcane.</title>
        <authorList>
            <person name="Pitiwittayakul N."/>
            <person name="Yukphan P."/>
            <person name="Charoenyingcharoen P."/>
            <person name="Tanasupawat S."/>
        </authorList>
    </citation>
    <scope>NUCLEOTIDE SEQUENCE [LARGE SCALE GENOMIC DNA]</scope>
    <source>
        <strain evidence="1 2">KSS8</strain>
    </source>
</reference>
<keyword evidence="2" id="KW-1185">Reference proteome</keyword>
<dbReference type="Pfam" id="PF13318">
    <property type="entry name" value="AtzG-like"/>
    <property type="match status" value="1"/>
</dbReference>
<evidence type="ECO:0000313" key="1">
    <source>
        <dbReference type="EMBL" id="MCQ8277915.1"/>
    </source>
</evidence>
<protein>
    <submittedName>
        <fullName evidence="1">DUF4089 domain-containing protein</fullName>
    </submittedName>
</protein>
<organism evidence="1 2">
    <name type="scientific">Endosaccharibacter trunci</name>
    <dbReference type="NCBI Taxonomy" id="2812733"/>
    <lineage>
        <taxon>Bacteria</taxon>
        <taxon>Pseudomonadati</taxon>
        <taxon>Pseudomonadota</taxon>
        <taxon>Alphaproteobacteria</taxon>
        <taxon>Acetobacterales</taxon>
        <taxon>Acetobacteraceae</taxon>
        <taxon>Endosaccharibacter</taxon>
    </lineage>
</organism>
<dbReference type="InterPro" id="IPR025148">
    <property type="entry name" value="AtzG-like"/>
</dbReference>
<dbReference type="EMBL" id="JAMSKV010000003">
    <property type="protein sequence ID" value="MCQ8277915.1"/>
    <property type="molecule type" value="Genomic_DNA"/>
</dbReference>